<feature type="domain" description="Aldehyde dehydrogenase" evidence="5">
    <location>
        <begin position="23"/>
        <end position="484"/>
    </location>
</feature>
<dbReference type="InterPro" id="IPR016163">
    <property type="entry name" value="Ald_DH_C"/>
</dbReference>
<dbReference type="Gene3D" id="3.40.309.10">
    <property type="entry name" value="Aldehyde Dehydrogenase, Chain A, domain 2"/>
    <property type="match status" value="1"/>
</dbReference>
<gene>
    <name evidence="7" type="primary">LOC107227382</name>
</gene>
<dbReference type="InterPro" id="IPR015590">
    <property type="entry name" value="Aldehyde_DH_dom"/>
</dbReference>
<evidence type="ECO:0000256" key="2">
    <source>
        <dbReference type="ARBA" id="ARBA00023002"/>
    </source>
</evidence>
<accession>A0A6J0C9F0</accession>
<evidence type="ECO:0000256" key="3">
    <source>
        <dbReference type="PROSITE-ProRule" id="PRU10007"/>
    </source>
</evidence>
<dbReference type="InterPro" id="IPR016161">
    <property type="entry name" value="Ald_DH/histidinol_DH"/>
</dbReference>
<dbReference type="KEGG" id="nlo:107227382"/>
<dbReference type="Pfam" id="PF00171">
    <property type="entry name" value="Aldedh"/>
    <property type="match status" value="1"/>
</dbReference>
<evidence type="ECO:0000256" key="4">
    <source>
        <dbReference type="RuleBase" id="RU003345"/>
    </source>
</evidence>
<proteinExistence type="inferred from homology"/>
<dbReference type="Gene3D" id="3.40.605.10">
    <property type="entry name" value="Aldehyde Dehydrogenase, Chain A, domain 1"/>
    <property type="match status" value="1"/>
</dbReference>
<organism evidence="7">
    <name type="scientific">Neodiprion lecontei</name>
    <name type="common">Redheaded pine sawfly</name>
    <dbReference type="NCBI Taxonomy" id="441921"/>
    <lineage>
        <taxon>Eukaryota</taxon>
        <taxon>Metazoa</taxon>
        <taxon>Ecdysozoa</taxon>
        <taxon>Arthropoda</taxon>
        <taxon>Hexapoda</taxon>
        <taxon>Insecta</taxon>
        <taxon>Pterygota</taxon>
        <taxon>Neoptera</taxon>
        <taxon>Endopterygota</taxon>
        <taxon>Hymenoptera</taxon>
        <taxon>Tenthredinoidea</taxon>
        <taxon>Diprionidae</taxon>
        <taxon>Diprioninae</taxon>
        <taxon>Neodiprion</taxon>
    </lineage>
</organism>
<evidence type="ECO:0000313" key="6">
    <source>
        <dbReference type="Proteomes" id="UP000829291"/>
    </source>
</evidence>
<feature type="active site" evidence="3">
    <location>
        <position position="262"/>
    </location>
</feature>
<sequence>MIPPKGNPNPEIKYTKIFIDNEFVDAESGKTFATVNPRTEKPIAQIAEGDKADIDKAVASAKKAFARGSAWRSLDASARAALINKLADLFEENVNELASLESLDNGMPFLMAYGITIKAAQNLRYYAGWADKIQGSTIPADGNSFALTRKEPVGVVALVTPWNVPIAMYGFKLGPALATGCTVVIKPAELTPLSALFMASLIKAAGFPPGVVNVVPGYGAAAGGALSLHPDVAKISFTGSSLVGHTILKAAGESNLKRVTLELGGKSPFVVFDDADIDAAVQEAAVIFSHGGQMCTSPSRVFVQAGIYDKFVKKAVAVASQMKVGDAFTPGCWQAPQIELRAVEKIIGLIESGKKEGAKLQLGGKRRKTNGYFIEPTVFSDVTDDMRIAKEEIFGPVQSILKFETFEEVVRRSNDTEYGLSAGVFTKNIETALEYAKAVEAGSVWVNQYNAMSAQTPFGGFKQSGIGRELGKEGLDAYLETKTISIKLPTNH</sequence>
<dbReference type="OrthoDB" id="310895at2759"/>
<dbReference type="PANTHER" id="PTHR11699">
    <property type="entry name" value="ALDEHYDE DEHYDROGENASE-RELATED"/>
    <property type="match status" value="1"/>
</dbReference>
<keyword evidence="6" id="KW-1185">Reference proteome</keyword>
<evidence type="ECO:0000313" key="7">
    <source>
        <dbReference type="RefSeq" id="XP_015523991.1"/>
    </source>
</evidence>
<dbReference type="AlphaFoldDB" id="A0A6J0C9F0"/>
<comment type="similarity">
    <text evidence="1 4">Belongs to the aldehyde dehydrogenase family.</text>
</comment>
<dbReference type="FunFam" id="3.40.605.10:FF:000050">
    <property type="entry name" value="Aldehyde dehydrogenase, mitochondrial"/>
    <property type="match status" value="1"/>
</dbReference>
<evidence type="ECO:0000259" key="5">
    <source>
        <dbReference type="Pfam" id="PF00171"/>
    </source>
</evidence>
<reference evidence="7" key="1">
    <citation type="submission" date="2025-08" db="UniProtKB">
        <authorList>
            <consortium name="RefSeq"/>
        </authorList>
    </citation>
    <scope>IDENTIFICATION</scope>
    <source>
        <tissue evidence="7">Thorax and Abdomen</tissue>
    </source>
</reference>
<dbReference type="GeneID" id="107227382"/>
<dbReference type="SUPFAM" id="SSF53720">
    <property type="entry name" value="ALDH-like"/>
    <property type="match status" value="1"/>
</dbReference>
<protein>
    <submittedName>
        <fullName evidence="7">Aldehyde dehydrogenase 1A1</fullName>
    </submittedName>
</protein>
<dbReference type="FunFam" id="3.40.605.10:FF:000026">
    <property type="entry name" value="Aldehyde dehydrogenase, putative"/>
    <property type="match status" value="1"/>
</dbReference>
<keyword evidence="2 4" id="KW-0560">Oxidoreductase</keyword>
<dbReference type="InterPro" id="IPR016162">
    <property type="entry name" value="Ald_DH_N"/>
</dbReference>
<dbReference type="InParanoid" id="A0A6J0C9F0"/>
<dbReference type="RefSeq" id="XP_015523991.1">
    <property type="nucleotide sequence ID" value="XM_015668505.2"/>
</dbReference>
<name>A0A6J0C9F0_NEOLC</name>
<evidence type="ECO:0000256" key="1">
    <source>
        <dbReference type="ARBA" id="ARBA00009986"/>
    </source>
</evidence>
<dbReference type="Proteomes" id="UP000829291">
    <property type="component" value="Chromosome 1"/>
</dbReference>
<dbReference type="InterPro" id="IPR029510">
    <property type="entry name" value="Ald_DH_CS_GLU"/>
</dbReference>
<dbReference type="PROSITE" id="PS00687">
    <property type="entry name" value="ALDEHYDE_DEHYDR_GLU"/>
    <property type="match status" value="1"/>
</dbReference>
<dbReference type="GO" id="GO:0016620">
    <property type="term" value="F:oxidoreductase activity, acting on the aldehyde or oxo group of donors, NAD or NADP as acceptor"/>
    <property type="evidence" value="ECO:0007669"/>
    <property type="project" value="InterPro"/>
</dbReference>
<dbReference type="FunFam" id="3.40.309.10:FF:000001">
    <property type="entry name" value="Mitochondrial aldehyde dehydrogenase 2"/>
    <property type="match status" value="1"/>
</dbReference>